<sequence>MKRARGTLATSTLGETRPTKPLTPLPLLTKQSDPVAKETCDVQSNEKERKNREPLDKKTGDLAAIPFATVFNLNYVDSTFRKAEIARMMIKTAHLPRDVSFLAILSPSEVISHLFHYIALSGDVATDLAHRWKYVRGNVDHAFATQKEVVDTYNA</sequence>
<reference evidence="2" key="1">
    <citation type="journal article" date="2023" name="Plant J.">
        <title>The genome of the king protea, Protea cynaroides.</title>
        <authorList>
            <person name="Chang J."/>
            <person name="Duong T.A."/>
            <person name="Schoeman C."/>
            <person name="Ma X."/>
            <person name="Roodt D."/>
            <person name="Barker N."/>
            <person name="Li Z."/>
            <person name="Van de Peer Y."/>
            <person name="Mizrachi E."/>
        </authorList>
    </citation>
    <scope>NUCLEOTIDE SEQUENCE</scope>
    <source>
        <tissue evidence="2">Young leaves</tissue>
    </source>
</reference>
<proteinExistence type="predicted"/>
<evidence type="ECO:0000313" key="3">
    <source>
        <dbReference type="Proteomes" id="UP001141806"/>
    </source>
</evidence>
<accession>A0A9Q0QZL3</accession>
<feature type="compositionally biased region" description="Basic and acidic residues" evidence="1">
    <location>
        <begin position="35"/>
        <end position="57"/>
    </location>
</feature>
<dbReference type="EMBL" id="JAMYWD010000002">
    <property type="protein sequence ID" value="KAJ4977564.1"/>
    <property type="molecule type" value="Genomic_DNA"/>
</dbReference>
<dbReference type="Proteomes" id="UP001141806">
    <property type="component" value="Unassembled WGS sequence"/>
</dbReference>
<evidence type="ECO:0000313" key="2">
    <source>
        <dbReference type="EMBL" id="KAJ4977564.1"/>
    </source>
</evidence>
<feature type="region of interest" description="Disordered" evidence="1">
    <location>
        <begin position="1"/>
        <end position="57"/>
    </location>
</feature>
<comment type="caution">
    <text evidence="2">The sequence shown here is derived from an EMBL/GenBank/DDBJ whole genome shotgun (WGS) entry which is preliminary data.</text>
</comment>
<organism evidence="2 3">
    <name type="scientific">Protea cynaroides</name>
    <dbReference type="NCBI Taxonomy" id="273540"/>
    <lineage>
        <taxon>Eukaryota</taxon>
        <taxon>Viridiplantae</taxon>
        <taxon>Streptophyta</taxon>
        <taxon>Embryophyta</taxon>
        <taxon>Tracheophyta</taxon>
        <taxon>Spermatophyta</taxon>
        <taxon>Magnoliopsida</taxon>
        <taxon>Proteales</taxon>
        <taxon>Proteaceae</taxon>
        <taxon>Protea</taxon>
    </lineage>
</organism>
<name>A0A9Q0QZL3_9MAGN</name>
<protein>
    <submittedName>
        <fullName evidence="2">Uncharacterized protein</fullName>
    </submittedName>
</protein>
<evidence type="ECO:0000256" key="1">
    <source>
        <dbReference type="SAM" id="MobiDB-lite"/>
    </source>
</evidence>
<gene>
    <name evidence="2" type="ORF">NE237_008344</name>
</gene>
<keyword evidence="3" id="KW-1185">Reference proteome</keyword>
<dbReference type="AlphaFoldDB" id="A0A9Q0QZL3"/>
<feature type="compositionally biased region" description="Low complexity" evidence="1">
    <location>
        <begin position="19"/>
        <end position="30"/>
    </location>
</feature>